<name>A0A0N0PAF9_PAPXU</name>
<protein>
    <submittedName>
        <fullName evidence="3">Glutamate dehydrogenase, mitochondrial</fullName>
    </submittedName>
</protein>
<dbReference type="Pfam" id="PF00208">
    <property type="entry name" value="ELFV_dehydrog"/>
    <property type="match status" value="1"/>
</dbReference>
<dbReference type="GO" id="GO:0004352">
    <property type="term" value="F:glutamate dehydrogenase (NAD+) activity"/>
    <property type="evidence" value="ECO:0007669"/>
    <property type="project" value="TreeGrafter"/>
</dbReference>
<dbReference type="Proteomes" id="UP000053268">
    <property type="component" value="Unassembled WGS sequence"/>
</dbReference>
<dbReference type="PANTHER" id="PTHR11606:SF13">
    <property type="entry name" value="GLUTAMATE DEHYDROGENASE 1, MITOCHONDRIAL"/>
    <property type="match status" value="1"/>
</dbReference>
<dbReference type="InterPro" id="IPR006096">
    <property type="entry name" value="Glu/Leu/Phe/Val/Trp_DH_C"/>
</dbReference>
<evidence type="ECO:0000313" key="3">
    <source>
        <dbReference type="EMBL" id="KPJ05845.1"/>
    </source>
</evidence>
<dbReference type="AlphaFoldDB" id="A0A0N0PAF9"/>
<gene>
    <name evidence="3" type="ORF">RR46_00390</name>
</gene>
<proteinExistence type="predicted"/>
<feature type="domain" description="Glutamate/phenylalanine/leucine/valine/L-tryptophan dehydrogenase C-terminal" evidence="2">
    <location>
        <begin position="1"/>
        <end position="182"/>
    </location>
</feature>
<dbReference type="GO" id="GO:0005739">
    <property type="term" value="C:mitochondrion"/>
    <property type="evidence" value="ECO:0007669"/>
    <property type="project" value="TreeGrafter"/>
</dbReference>
<dbReference type="PANTHER" id="PTHR11606">
    <property type="entry name" value="GLUTAMATE DEHYDROGENASE"/>
    <property type="match status" value="1"/>
</dbReference>
<sequence>MIYLLRDLNRLRIPSKFLLKHERDSTNGCLFVIAEGANGPTTPAADVILRKNGILVLPDLLANAGGVTVSYFEFLKNLNHVSFGKLSIKFWRDSNTALLDTVEQSLKASNIQAKMKPTAMFESMMSGANEKQIVNSGLEYSMTKACQNVSQAASTHNLELDMRTAAYITAIEKIFVTYDEHGLAL</sequence>
<keyword evidence="4" id="KW-1185">Reference proteome</keyword>
<evidence type="ECO:0000256" key="1">
    <source>
        <dbReference type="ARBA" id="ARBA00023002"/>
    </source>
</evidence>
<dbReference type="STRING" id="66420.A0A0N0PAF9"/>
<dbReference type="EMBL" id="KQ458522">
    <property type="protein sequence ID" value="KPJ05845.1"/>
    <property type="molecule type" value="Genomic_DNA"/>
</dbReference>
<dbReference type="Gene3D" id="3.40.50.720">
    <property type="entry name" value="NAD(P)-binding Rossmann-like Domain"/>
    <property type="match status" value="1"/>
</dbReference>
<dbReference type="GO" id="GO:0006538">
    <property type="term" value="P:L-glutamate catabolic process"/>
    <property type="evidence" value="ECO:0007669"/>
    <property type="project" value="TreeGrafter"/>
</dbReference>
<organism evidence="3 4">
    <name type="scientific">Papilio xuthus</name>
    <name type="common">Asian swallowtail butterfly</name>
    <dbReference type="NCBI Taxonomy" id="66420"/>
    <lineage>
        <taxon>Eukaryota</taxon>
        <taxon>Metazoa</taxon>
        <taxon>Ecdysozoa</taxon>
        <taxon>Arthropoda</taxon>
        <taxon>Hexapoda</taxon>
        <taxon>Insecta</taxon>
        <taxon>Pterygota</taxon>
        <taxon>Neoptera</taxon>
        <taxon>Endopterygota</taxon>
        <taxon>Lepidoptera</taxon>
        <taxon>Glossata</taxon>
        <taxon>Ditrysia</taxon>
        <taxon>Papilionoidea</taxon>
        <taxon>Papilionidae</taxon>
        <taxon>Papilioninae</taxon>
        <taxon>Papilio</taxon>
    </lineage>
</organism>
<dbReference type="SMART" id="SM00839">
    <property type="entry name" value="ELFV_dehydrog"/>
    <property type="match status" value="1"/>
</dbReference>
<keyword evidence="1" id="KW-0560">Oxidoreductase</keyword>
<accession>A0A0N0PAF9</accession>
<reference evidence="3 4" key="1">
    <citation type="journal article" date="2015" name="Nat. Commun.">
        <title>Outbred genome sequencing and CRISPR/Cas9 gene editing in butterflies.</title>
        <authorList>
            <person name="Li X."/>
            <person name="Fan D."/>
            <person name="Zhang W."/>
            <person name="Liu G."/>
            <person name="Zhang L."/>
            <person name="Zhao L."/>
            <person name="Fang X."/>
            <person name="Chen L."/>
            <person name="Dong Y."/>
            <person name="Chen Y."/>
            <person name="Ding Y."/>
            <person name="Zhao R."/>
            <person name="Feng M."/>
            <person name="Zhu Y."/>
            <person name="Feng Y."/>
            <person name="Jiang X."/>
            <person name="Zhu D."/>
            <person name="Xiang H."/>
            <person name="Feng X."/>
            <person name="Li S."/>
            <person name="Wang J."/>
            <person name="Zhang G."/>
            <person name="Kronforst M.R."/>
            <person name="Wang W."/>
        </authorList>
    </citation>
    <scope>NUCLEOTIDE SEQUENCE [LARGE SCALE GENOMIC DNA]</scope>
    <source>
        <strain evidence="3">Ya'a_city_454_Px</strain>
        <tissue evidence="3">Whole body</tissue>
    </source>
</reference>
<dbReference type="SUPFAM" id="SSF51735">
    <property type="entry name" value="NAD(P)-binding Rossmann-fold domains"/>
    <property type="match status" value="1"/>
</dbReference>
<evidence type="ECO:0000313" key="4">
    <source>
        <dbReference type="Proteomes" id="UP000053268"/>
    </source>
</evidence>
<evidence type="ECO:0000259" key="2">
    <source>
        <dbReference type="SMART" id="SM00839"/>
    </source>
</evidence>
<dbReference type="InterPro" id="IPR036291">
    <property type="entry name" value="NAD(P)-bd_dom_sf"/>
</dbReference>